<feature type="region of interest" description="Disordered" evidence="1">
    <location>
        <begin position="1"/>
        <end position="26"/>
    </location>
</feature>
<dbReference type="EMBL" id="CAJNOE010001287">
    <property type="protein sequence ID" value="CAF1409039.1"/>
    <property type="molecule type" value="Genomic_DNA"/>
</dbReference>
<dbReference type="AlphaFoldDB" id="A0A815LES6"/>
<feature type="compositionally biased region" description="Polar residues" evidence="1">
    <location>
        <begin position="1"/>
        <end position="20"/>
    </location>
</feature>
<dbReference type="EMBL" id="CAJOBB010000549">
    <property type="protein sequence ID" value="CAF3703973.1"/>
    <property type="molecule type" value="Genomic_DNA"/>
</dbReference>
<evidence type="ECO:0000256" key="1">
    <source>
        <dbReference type="SAM" id="MobiDB-lite"/>
    </source>
</evidence>
<name>A0A815LES6_9BILA</name>
<evidence type="ECO:0000313" key="3">
    <source>
        <dbReference type="EMBL" id="CAF3703973.1"/>
    </source>
</evidence>
<sequence length="68" mass="8102">MSYTGWDSTNTFANNTNAYHSKNDNPHEGYVKRWIETGLQRWSDAAERYANEKTSSPYIYNYNQRYHS</sequence>
<dbReference type="Proteomes" id="UP000663868">
    <property type="component" value="Unassembled WGS sequence"/>
</dbReference>
<organism evidence="2 4">
    <name type="scientific">Adineta steineri</name>
    <dbReference type="NCBI Taxonomy" id="433720"/>
    <lineage>
        <taxon>Eukaryota</taxon>
        <taxon>Metazoa</taxon>
        <taxon>Spiralia</taxon>
        <taxon>Gnathifera</taxon>
        <taxon>Rotifera</taxon>
        <taxon>Eurotatoria</taxon>
        <taxon>Bdelloidea</taxon>
        <taxon>Adinetida</taxon>
        <taxon>Adinetidae</taxon>
        <taxon>Adineta</taxon>
    </lineage>
</organism>
<comment type="caution">
    <text evidence="2">The sequence shown here is derived from an EMBL/GenBank/DDBJ whole genome shotgun (WGS) entry which is preliminary data.</text>
</comment>
<gene>
    <name evidence="2" type="ORF">IZO911_LOCUS39966</name>
    <name evidence="3" type="ORF">KXQ929_LOCUS11251</name>
</gene>
<accession>A0A815LES6</accession>
<protein>
    <submittedName>
        <fullName evidence="2">Uncharacterized protein</fullName>
    </submittedName>
</protein>
<proteinExistence type="predicted"/>
<dbReference type="Proteomes" id="UP000663860">
    <property type="component" value="Unassembled WGS sequence"/>
</dbReference>
<evidence type="ECO:0000313" key="4">
    <source>
        <dbReference type="Proteomes" id="UP000663860"/>
    </source>
</evidence>
<evidence type="ECO:0000313" key="2">
    <source>
        <dbReference type="EMBL" id="CAF1409039.1"/>
    </source>
</evidence>
<reference evidence="2" key="1">
    <citation type="submission" date="2021-02" db="EMBL/GenBank/DDBJ databases">
        <authorList>
            <person name="Nowell W R."/>
        </authorList>
    </citation>
    <scope>NUCLEOTIDE SEQUENCE</scope>
</reference>